<accession>A0AA40BVX5</accession>
<gene>
    <name evidence="2" type="ORF">B0T17DRAFT_538671</name>
</gene>
<feature type="region of interest" description="Disordered" evidence="1">
    <location>
        <begin position="1"/>
        <end position="33"/>
    </location>
</feature>
<reference evidence="2" key="1">
    <citation type="submission" date="2023-06" db="EMBL/GenBank/DDBJ databases">
        <title>Genome-scale phylogeny and comparative genomics of the fungal order Sordariales.</title>
        <authorList>
            <consortium name="Lawrence Berkeley National Laboratory"/>
            <person name="Hensen N."/>
            <person name="Bonometti L."/>
            <person name="Westerberg I."/>
            <person name="Brannstrom I.O."/>
            <person name="Guillou S."/>
            <person name="Cros-Aarteil S."/>
            <person name="Calhoun S."/>
            <person name="Haridas S."/>
            <person name="Kuo A."/>
            <person name="Mondo S."/>
            <person name="Pangilinan J."/>
            <person name="Riley R."/>
            <person name="LaButti K."/>
            <person name="Andreopoulos B."/>
            <person name="Lipzen A."/>
            <person name="Chen C."/>
            <person name="Yanf M."/>
            <person name="Daum C."/>
            <person name="Ng V."/>
            <person name="Clum A."/>
            <person name="Steindorff A."/>
            <person name="Ohm R."/>
            <person name="Martin F."/>
            <person name="Silar P."/>
            <person name="Natvig D."/>
            <person name="Lalanne C."/>
            <person name="Gautier V."/>
            <person name="Ament-velasquez S.L."/>
            <person name="Kruys A."/>
            <person name="Hutchinson M.I."/>
            <person name="Powell A.J."/>
            <person name="Barry K."/>
            <person name="Miller A.N."/>
            <person name="Grigoriev I.V."/>
            <person name="Debuchy R."/>
            <person name="Gladieux P."/>
            <person name="Thoren M.H."/>
            <person name="Johannesson H."/>
        </authorList>
    </citation>
    <scope>NUCLEOTIDE SEQUENCE</scope>
    <source>
        <strain evidence="2">SMH3391-2</strain>
    </source>
</reference>
<evidence type="ECO:0000313" key="2">
    <source>
        <dbReference type="EMBL" id="KAK0615638.1"/>
    </source>
</evidence>
<proteinExistence type="predicted"/>
<sequence>MAKVLDTSPGDDHRPSWTESQKPVRHPKNGFISRQPLQNGYLAYKPIVVCTPSHNFPGDQDWPHPHDHPDHYGGATMCPHTTRAVPRPHKTFTKRGNPHSGFSGWRRLDMPHRFIQLIPAAAAAKEDGNSAEAREDLVWNAATPVVPAHKARKTREEVVFGIGQDEVTELGDAAEGGDQIVKPRAANVKTPNSRPAGRRVVSHMDNPVEDGRLLANEGEPLPSDRRLVGEGVATINVDDKEVADLVRLGLLREEDDGQFQDDWEPEITLESIVHDEPAFVVKPWKGRKGRKSKGLGHVWEAAPPGSGPQLTEADHWAELLEGEEWESVVCDCEDHDGDEAASVAESWFVMHK</sequence>
<evidence type="ECO:0000256" key="1">
    <source>
        <dbReference type="SAM" id="MobiDB-lite"/>
    </source>
</evidence>
<comment type="caution">
    <text evidence="2">The sequence shown here is derived from an EMBL/GenBank/DDBJ whole genome shotgun (WGS) entry which is preliminary data.</text>
</comment>
<protein>
    <submittedName>
        <fullName evidence="2">Uncharacterized protein</fullName>
    </submittedName>
</protein>
<dbReference type="EMBL" id="JAULSR010000006">
    <property type="protein sequence ID" value="KAK0615638.1"/>
    <property type="molecule type" value="Genomic_DNA"/>
</dbReference>
<keyword evidence="3" id="KW-1185">Reference proteome</keyword>
<name>A0AA40BVX5_9PEZI</name>
<organism evidence="2 3">
    <name type="scientific">Bombardia bombarda</name>
    <dbReference type="NCBI Taxonomy" id="252184"/>
    <lineage>
        <taxon>Eukaryota</taxon>
        <taxon>Fungi</taxon>
        <taxon>Dikarya</taxon>
        <taxon>Ascomycota</taxon>
        <taxon>Pezizomycotina</taxon>
        <taxon>Sordariomycetes</taxon>
        <taxon>Sordariomycetidae</taxon>
        <taxon>Sordariales</taxon>
        <taxon>Lasiosphaeriaceae</taxon>
        <taxon>Bombardia</taxon>
    </lineage>
</organism>
<dbReference type="AlphaFoldDB" id="A0AA40BVX5"/>
<evidence type="ECO:0000313" key="3">
    <source>
        <dbReference type="Proteomes" id="UP001174934"/>
    </source>
</evidence>
<dbReference type="Proteomes" id="UP001174934">
    <property type="component" value="Unassembled WGS sequence"/>
</dbReference>